<evidence type="ECO:0000313" key="3">
    <source>
        <dbReference type="Proteomes" id="UP000054549"/>
    </source>
</evidence>
<proteinExistence type="predicted"/>
<gene>
    <name evidence="2" type="ORF">M378DRAFT_91689</name>
</gene>
<dbReference type="HOGENOM" id="CLU_101470_0_1_1"/>
<dbReference type="OrthoDB" id="2654423at2759"/>
<dbReference type="Proteomes" id="UP000054549">
    <property type="component" value="Unassembled WGS sequence"/>
</dbReference>
<evidence type="ECO:0000256" key="1">
    <source>
        <dbReference type="SAM" id="MobiDB-lite"/>
    </source>
</evidence>
<dbReference type="EMBL" id="KN818596">
    <property type="protein sequence ID" value="KIL54939.1"/>
    <property type="molecule type" value="Genomic_DNA"/>
</dbReference>
<name>A0A0C2SLY3_AMAMK</name>
<feature type="region of interest" description="Disordered" evidence="1">
    <location>
        <begin position="1"/>
        <end position="34"/>
    </location>
</feature>
<organism evidence="2 3">
    <name type="scientific">Amanita muscaria (strain Koide BX008)</name>
    <dbReference type="NCBI Taxonomy" id="946122"/>
    <lineage>
        <taxon>Eukaryota</taxon>
        <taxon>Fungi</taxon>
        <taxon>Dikarya</taxon>
        <taxon>Basidiomycota</taxon>
        <taxon>Agaricomycotina</taxon>
        <taxon>Agaricomycetes</taxon>
        <taxon>Agaricomycetidae</taxon>
        <taxon>Agaricales</taxon>
        <taxon>Pluteineae</taxon>
        <taxon>Amanitaceae</taxon>
        <taxon>Amanita</taxon>
    </lineage>
</organism>
<sequence>MGRPRLHHTAKEKMAANRAKSKRHYERKKSEIQSQRRAKYATLNRISQPLGVLRLEHSKKKSCRSISYWSERVVAIQGQLRHFTVPSLNAYVDGIYSQFMNSGDETLIDKAIANVGAFRKELLECEQNILQLEGVGKRLLAARKISCEVEAVIKYLEEILCFAMTDISELVDKHDKKQLMYQT</sequence>
<reference evidence="2 3" key="1">
    <citation type="submission" date="2014-04" db="EMBL/GenBank/DDBJ databases">
        <title>Evolutionary Origins and Diversification of the Mycorrhizal Mutualists.</title>
        <authorList>
            <consortium name="DOE Joint Genome Institute"/>
            <consortium name="Mycorrhizal Genomics Consortium"/>
            <person name="Kohler A."/>
            <person name="Kuo A."/>
            <person name="Nagy L.G."/>
            <person name="Floudas D."/>
            <person name="Copeland A."/>
            <person name="Barry K.W."/>
            <person name="Cichocki N."/>
            <person name="Veneault-Fourrey C."/>
            <person name="LaButti K."/>
            <person name="Lindquist E.A."/>
            <person name="Lipzen A."/>
            <person name="Lundell T."/>
            <person name="Morin E."/>
            <person name="Murat C."/>
            <person name="Riley R."/>
            <person name="Ohm R."/>
            <person name="Sun H."/>
            <person name="Tunlid A."/>
            <person name="Henrissat B."/>
            <person name="Grigoriev I.V."/>
            <person name="Hibbett D.S."/>
            <person name="Martin F."/>
        </authorList>
    </citation>
    <scope>NUCLEOTIDE SEQUENCE [LARGE SCALE GENOMIC DNA]</scope>
    <source>
        <strain evidence="2 3">Koide BX008</strain>
    </source>
</reference>
<dbReference type="AlphaFoldDB" id="A0A0C2SLY3"/>
<protein>
    <submittedName>
        <fullName evidence="2">Uncharacterized protein</fullName>
    </submittedName>
</protein>
<accession>A0A0C2SLY3</accession>
<dbReference type="InParanoid" id="A0A0C2SLY3"/>
<evidence type="ECO:0000313" key="2">
    <source>
        <dbReference type="EMBL" id="KIL54939.1"/>
    </source>
</evidence>
<keyword evidence="3" id="KW-1185">Reference proteome</keyword>